<dbReference type="InterPro" id="IPR003423">
    <property type="entry name" value="OMP_efflux"/>
</dbReference>
<evidence type="ECO:0000256" key="1">
    <source>
        <dbReference type="ARBA" id="ARBA00004442"/>
    </source>
</evidence>
<evidence type="ECO:0000256" key="10">
    <source>
        <dbReference type="SAM" id="SignalP"/>
    </source>
</evidence>
<keyword evidence="5" id="KW-0812">Transmembrane</keyword>
<evidence type="ECO:0008006" key="13">
    <source>
        <dbReference type="Google" id="ProtNLM"/>
    </source>
</evidence>
<feature type="region of interest" description="Disordered" evidence="9">
    <location>
        <begin position="583"/>
        <end position="682"/>
    </location>
</feature>
<keyword evidence="12" id="KW-1185">Reference proteome</keyword>
<keyword evidence="3" id="KW-0813">Transport</keyword>
<accession>A0ABX1VFV6</accession>
<feature type="signal peptide" evidence="10">
    <location>
        <begin position="1"/>
        <end position="28"/>
    </location>
</feature>
<evidence type="ECO:0000256" key="6">
    <source>
        <dbReference type="ARBA" id="ARBA00023136"/>
    </source>
</evidence>
<keyword evidence="4" id="KW-1134">Transmembrane beta strand</keyword>
<dbReference type="RefSeq" id="WP_171188545.1">
    <property type="nucleotide sequence ID" value="NZ_WTPX01000112.1"/>
</dbReference>
<protein>
    <recommendedName>
        <fullName evidence="13">TolC family protein</fullName>
    </recommendedName>
</protein>
<evidence type="ECO:0000256" key="8">
    <source>
        <dbReference type="SAM" id="Coils"/>
    </source>
</evidence>
<evidence type="ECO:0000256" key="2">
    <source>
        <dbReference type="ARBA" id="ARBA00007613"/>
    </source>
</evidence>
<evidence type="ECO:0000313" key="12">
    <source>
        <dbReference type="Proteomes" id="UP000609651"/>
    </source>
</evidence>
<comment type="similarity">
    <text evidence="2">Belongs to the outer membrane factor (OMF) (TC 1.B.17) family.</text>
</comment>
<dbReference type="PANTHER" id="PTHR30026">
    <property type="entry name" value="OUTER MEMBRANE PROTEIN TOLC"/>
    <property type="match status" value="1"/>
</dbReference>
<comment type="caution">
    <text evidence="11">The sequence shown here is derived from an EMBL/GenBank/DDBJ whole genome shotgun (WGS) entry which is preliminary data.</text>
</comment>
<evidence type="ECO:0000256" key="9">
    <source>
        <dbReference type="SAM" id="MobiDB-lite"/>
    </source>
</evidence>
<dbReference type="EMBL" id="WTPX01000112">
    <property type="protein sequence ID" value="NNJ26984.1"/>
    <property type="molecule type" value="Genomic_DNA"/>
</dbReference>
<name>A0ABX1VFV6_9PLAN</name>
<keyword evidence="6" id="KW-0472">Membrane</keyword>
<dbReference type="PANTHER" id="PTHR30026:SF23">
    <property type="entry name" value="TO APRF-PUTATIVE OUTER MEMBRANE EFFLUX PROTEIN OR SECRETED ALKALINE PHOSPHATASE-RELATED"/>
    <property type="match status" value="1"/>
</dbReference>
<dbReference type="Gene3D" id="1.20.1600.10">
    <property type="entry name" value="Outer membrane efflux proteins (OEP)"/>
    <property type="match status" value="1"/>
</dbReference>
<evidence type="ECO:0000256" key="3">
    <source>
        <dbReference type="ARBA" id="ARBA00022448"/>
    </source>
</evidence>
<feature type="compositionally biased region" description="Basic and acidic residues" evidence="9">
    <location>
        <begin position="641"/>
        <end position="653"/>
    </location>
</feature>
<dbReference type="InterPro" id="IPR051906">
    <property type="entry name" value="TolC-like"/>
</dbReference>
<evidence type="ECO:0000256" key="4">
    <source>
        <dbReference type="ARBA" id="ARBA00022452"/>
    </source>
</evidence>
<organism evidence="11 12">
    <name type="scientific">Alienimonas chondri</name>
    <dbReference type="NCBI Taxonomy" id="2681879"/>
    <lineage>
        <taxon>Bacteria</taxon>
        <taxon>Pseudomonadati</taxon>
        <taxon>Planctomycetota</taxon>
        <taxon>Planctomycetia</taxon>
        <taxon>Planctomycetales</taxon>
        <taxon>Planctomycetaceae</taxon>
        <taxon>Alienimonas</taxon>
    </lineage>
</organism>
<dbReference type="Proteomes" id="UP000609651">
    <property type="component" value="Unassembled WGS sequence"/>
</dbReference>
<feature type="coiled-coil region" evidence="8">
    <location>
        <begin position="249"/>
        <end position="313"/>
    </location>
</feature>
<dbReference type="Pfam" id="PF02321">
    <property type="entry name" value="OEP"/>
    <property type="match status" value="1"/>
</dbReference>
<feature type="coiled-coil region" evidence="8">
    <location>
        <begin position="424"/>
        <end position="469"/>
    </location>
</feature>
<evidence type="ECO:0000256" key="7">
    <source>
        <dbReference type="ARBA" id="ARBA00023237"/>
    </source>
</evidence>
<evidence type="ECO:0000256" key="5">
    <source>
        <dbReference type="ARBA" id="ARBA00022692"/>
    </source>
</evidence>
<reference evidence="11 12" key="1">
    <citation type="journal article" date="2020" name="Syst. Appl. Microbiol.">
        <title>Alienimonas chondri sp. nov., a novel planctomycete isolated from the biofilm of the red alga Chondrus crispus.</title>
        <authorList>
            <person name="Vitorino I."/>
            <person name="Albuquerque L."/>
            <person name="Wiegand S."/>
            <person name="Kallscheuer N."/>
            <person name="da Costa M.S."/>
            <person name="Lobo-da-Cunha A."/>
            <person name="Jogler C."/>
            <person name="Lage O.M."/>
        </authorList>
    </citation>
    <scope>NUCLEOTIDE SEQUENCE [LARGE SCALE GENOMIC DNA]</scope>
    <source>
        <strain evidence="11 12">LzC2</strain>
    </source>
</reference>
<comment type="subcellular location">
    <subcellularLocation>
        <location evidence="1">Cell outer membrane</location>
    </subcellularLocation>
</comment>
<feature type="compositionally biased region" description="Pro residues" evidence="9">
    <location>
        <begin position="593"/>
        <end position="614"/>
    </location>
</feature>
<keyword evidence="10" id="KW-0732">Signal</keyword>
<gene>
    <name evidence="11" type="ORF">LzC2_30810</name>
</gene>
<sequence length="682" mass="73352">MPHPHRRSARSVAALAAGPLLFAPAAFGQEGEIPVLAVDGPVFMIAEAPAADTAAAMTVPPADAAAPLRTGQTVPITLQNLLARAVNHSAQIRVFAELPEIRRTSITEADAAFDWHTFAEGRWDDVTDPVGNTLTTGGAERFEDHHLAGSAGLRRRNRLGGRVEAAQRLGWQDTNSTFFQPDQQGTTRLSLSYTHPLMRGQGLAYNTALTVLATIDTDVATDEFHRQLQSHLLEVTRAYWGLSLERSVLVQKRASLARAEEIARRLNLRREIDAVASQIARAEAAVAARRAELVRSEAAVRNAEGRIRALVNDPALGSGFGNDLELIPTDVPSELLIPVSVPAAVEVAIQKRPEISQAMRQIRAAAVRCDMSESELLPVLNLVTEAYVSGLRGEGDVAQSFGDQFTAGRPSYSIGLQFEVPLGNRAAQARNARRRMELRQLRNQYRTTLETLSLEVEVAARELDTAGREMDAKRAAKSAAEVQLDYVTQRWIHLPGEGGTASLVLESLLDAQDRLAEAEVGLLTSRITYNLAMTELKRATGELLTSEQVIIGRGAVDGLPTAVLEKPELIGASYAHGPAFESLSDERRFGPGDAPPPPAPPAYDDPGFVPPSAPADPRAGGGVLAPMRLDPFADPTPPPRTPREATGRGEPSVRRTSHSSGSAAKPAAKCSLFGRLFGGERR</sequence>
<proteinExistence type="inferred from homology"/>
<evidence type="ECO:0000313" key="11">
    <source>
        <dbReference type="EMBL" id="NNJ26984.1"/>
    </source>
</evidence>
<dbReference type="SUPFAM" id="SSF56954">
    <property type="entry name" value="Outer membrane efflux proteins (OEP)"/>
    <property type="match status" value="1"/>
</dbReference>
<keyword evidence="7" id="KW-0998">Cell outer membrane</keyword>
<keyword evidence="8" id="KW-0175">Coiled coil</keyword>
<feature type="chain" id="PRO_5046796772" description="TolC family protein" evidence="10">
    <location>
        <begin position="29"/>
        <end position="682"/>
    </location>
</feature>